<dbReference type="Proteomes" id="UP000799424">
    <property type="component" value="Unassembled WGS sequence"/>
</dbReference>
<dbReference type="PANTHER" id="PTHR47843">
    <property type="entry name" value="BTB DOMAIN-CONTAINING PROTEIN-RELATED"/>
    <property type="match status" value="1"/>
</dbReference>
<dbReference type="PROSITE" id="PS50097">
    <property type="entry name" value="BTB"/>
    <property type="match status" value="1"/>
</dbReference>
<name>A0A6A6ZSI0_9PLEO</name>
<keyword evidence="3" id="KW-1185">Reference proteome</keyword>
<evidence type="ECO:0000313" key="2">
    <source>
        <dbReference type="EMBL" id="KAF2823786.1"/>
    </source>
</evidence>
<dbReference type="InterPro" id="IPR000210">
    <property type="entry name" value="BTB/POZ_dom"/>
</dbReference>
<protein>
    <recommendedName>
        <fullName evidence="1">BTB domain-containing protein</fullName>
    </recommendedName>
</protein>
<dbReference type="Gene3D" id="3.30.710.10">
    <property type="entry name" value="Potassium Channel Kv1.1, Chain A"/>
    <property type="match status" value="1"/>
</dbReference>
<proteinExistence type="predicted"/>
<accession>A0A6A6ZSI0</accession>
<dbReference type="EMBL" id="MU006231">
    <property type="protein sequence ID" value="KAF2823786.1"/>
    <property type="molecule type" value="Genomic_DNA"/>
</dbReference>
<evidence type="ECO:0000259" key="1">
    <source>
        <dbReference type="PROSITE" id="PS50097"/>
    </source>
</evidence>
<evidence type="ECO:0000313" key="3">
    <source>
        <dbReference type="Proteomes" id="UP000799424"/>
    </source>
</evidence>
<dbReference type="Pfam" id="PF00651">
    <property type="entry name" value="BTB"/>
    <property type="match status" value="1"/>
</dbReference>
<dbReference type="OrthoDB" id="194443at2759"/>
<dbReference type="CDD" id="cd18186">
    <property type="entry name" value="BTB_POZ_ZBTB_KLHL-like"/>
    <property type="match status" value="1"/>
</dbReference>
<organism evidence="2 3">
    <name type="scientific">Ophiobolus disseminans</name>
    <dbReference type="NCBI Taxonomy" id="1469910"/>
    <lineage>
        <taxon>Eukaryota</taxon>
        <taxon>Fungi</taxon>
        <taxon>Dikarya</taxon>
        <taxon>Ascomycota</taxon>
        <taxon>Pezizomycotina</taxon>
        <taxon>Dothideomycetes</taxon>
        <taxon>Pleosporomycetidae</taxon>
        <taxon>Pleosporales</taxon>
        <taxon>Pleosporineae</taxon>
        <taxon>Phaeosphaeriaceae</taxon>
        <taxon>Ophiobolus</taxon>
    </lineage>
</organism>
<feature type="domain" description="BTB" evidence="1">
    <location>
        <begin position="3"/>
        <end position="66"/>
    </location>
</feature>
<reference evidence="2" key="1">
    <citation type="journal article" date="2020" name="Stud. Mycol.">
        <title>101 Dothideomycetes genomes: a test case for predicting lifestyles and emergence of pathogens.</title>
        <authorList>
            <person name="Haridas S."/>
            <person name="Albert R."/>
            <person name="Binder M."/>
            <person name="Bloem J."/>
            <person name="Labutti K."/>
            <person name="Salamov A."/>
            <person name="Andreopoulos B."/>
            <person name="Baker S."/>
            <person name="Barry K."/>
            <person name="Bills G."/>
            <person name="Bluhm B."/>
            <person name="Cannon C."/>
            <person name="Castanera R."/>
            <person name="Culley D."/>
            <person name="Daum C."/>
            <person name="Ezra D."/>
            <person name="Gonzalez J."/>
            <person name="Henrissat B."/>
            <person name="Kuo A."/>
            <person name="Liang C."/>
            <person name="Lipzen A."/>
            <person name="Lutzoni F."/>
            <person name="Magnuson J."/>
            <person name="Mondo S."/>
            <person name="Nolan M."/>
            <person name="Ohm R."/>
            <person name="Pangilinan J."/>
            <person name="Park H.-J."/>
            <person name="Ramirez L."/>
            <person name="Alfaro M."/>
            <person name="Sun H."/>
            <person name="Tritt A."/>
            <person name="Yoshinaga Y."/>
            <person name="Zwiers L.-H."/>
            <person name="Turgeon B."/>
            <person name="Goodwin S."/>
            <person name="Spatafora J."/>
            <person name="Crous P."/>
            <person name="Grigoriev I."/>
        </authorList>
    </citation>
    <scope>NUCLEOTIDE SEQUENCE</scope>
    <source>
        <strain evidence="2">CBS 113818</strain>
    </source>
</reference>
<dbReference type="AlphaFoldDB" id="A0A6A6ZSI0"/>
<dbReference type="PANTHER" id="PTHR47843:SF2">
    <property type="entry name" value="BTB DOMAIN-CONTAINING PROTEIN"/>
    <property type="match status" value="1"/>
</dbReference>
<gene>
    <name evidence="2" type="ORF">CC86DRAFT_384336</name>
</gene>
<sequence length="306" mass="34999">MASDIVIVRVGDASVDFSVHKDILFSVSRFFHRAWDRSFLGVKERIITLRDVSEATFRIFLTWCYSQCLPGTNYGDVLAADNAVSSNVKKPRNKRLFDEYVSGKSPYLRKMAQEEVDKRFHNNPAWHATYQEVVESLVRLYLFAQKYSIDQLQDDVMSTYMGYCVSYGLYPDPDDVDIIELAYANLPATSPLSRYFVLSTVYFWTPVRATLESGKLGRLHKRFILDVMTAQAQRGQPPNKGENSATKLVPNLARYGLENSCTFHEHKSTSEQDCRCRMTNSKFIFDSLLDACVKEAQLKVSKATRN</sequence>
<dbReference type="SUPFAM" id="SSF54695">
    <property type="entry name" value="POZ domain"/>
    <property type="match status" value="1"/>
</dbReference>
<dbReference type="InterPro" id="IPR011333">
    <property type="entry name" value="SKP1/BTB/POZ_sf"/>
</dbReference>